<dbReference type="EMBL" id="CAXDID020000765">
    <property type="protein sequence ID" value="CAL6113461.1"/>
    <property type="molecule type" value="Genomic_DNA"/>
</dbReference>
<protein>
    <submittedName>
        <fullName evidence="2">Hypothetical_protein</fullName>
    </submittedName>
</protein>
<gene>
    <name evidence="1" type="ORF">HINF_LOCUS12893</name>
    <name evidence="2" type="ORF">HINF_LOCUS77520</name>
</gene>
<organism evidence="1">
    <name type="scientific">Hexamita inflata</name>
    <dbReference type="NCBI Taxonomy" id="28002"/>
    <lineage>
        <taxon>Eukaryota</taxon>
        <taxon>Metamonada</taxon>
        <taxon>Diplomonadida</taxon>
        <taxon>Hexamitidae</taxon>
        <taxon>Hexamitinae</taxon>
        <taxon>Hexamita</taxon>
    </lineage>
</organism>
<reference evidence="2 3" key="2">
    <citation type="submission" date="2024-07" db="EMBL/GenBank/DDBJ databases">
        <authorList>
            <person name="Akdeniz Z."/>
        </authorList>
    </citation>
    <scope>NUCLEOTIDE SEQUENCE [LARGE SCALE GENOMIC DNA]</scope>
</reference>
<keyword evidence="3" id="KW-1185">Reference proteome</keyword>
<reference evidence="1" key="1">
    <citation type="submission" date="2023-06" db="EMBL/GenBank/DDBJ databases">
        <authorList>
            <person name="Kurt Z."/>
        </authorList>
    </citation>
    <scope>NUCLEOTIDE SEQUENCE</scope>
</reference>
<dbReference type="EMBL" id="CATOUU010000339">
    <property type="protein sequence ID" value="CAI9925248.1"/>
    <property type="molecule type" value="Genomic_DNA"/>
</dbReference>
<dbReference type="Proteomes" id="UP001642409">
    <property type="component" value="Unassembled WGS sequence"/>
</dbReference>
<name>A0AA86NTS1_9EUKA</name>
<accession>A0AA86NTS1</accession>
<proteinExistence type="predicted"/>
<comment type="caution">
    <text evidence="1">The sequence shown here is derived from an EMBL/GenBank/DDBJ whole genome shotgun (WGS) entry which is preliminary data.</text>
</comment>
<evidence type="ECO:0000313" key="3">
    <source>
        <dbReference type="Proteomes" id="UP001642409"/>
    </source>
</evidence>
<dbReference type="AlphaFoldDB" id="A0AA86NTS1"/>
<evidence type="ECO:0000313" key="2">
    <source>
        <dbReference type="EMBL" id="CAL6113461.1"/>
    </source>
</evidence>
<evidence type="ECO:0000313" key="1">
    <source>
        <dbReference type="EMBL" id="CAI9925248.1"/>
    </source>
</evidence>
<sequence length="238" mass="27711">MSIQVVLSPGGIVDSRIQIYLIKLSHQICQLNTFSNYPIKFQPKHSEPSDSCSVLASRVLVHSTTVGIFRQTNLLFQYNIKMAQALRDLVDQKYKLHQEIDFANLQINLLDKTIQSQRNILYELQNQFRQLEENLDCPDELKQKIQHASEYLINTNQTQFKLYSSIASMDLKRIDLLKQINEAKVAYGKQSIQQQSQYKTYEQNNNVTINQLINLNTQITDCMKTLTQRIINLEKQNQ</sequence>